<name>A0A1B9XXZ5_9FLAO</name>
<dbReference type="AlphaFoldDB" id="A0A1B9XXZ5"/>
<dbReference type="STRING" id="447689.BA195_11810"/>
<accession>A0A1B9XXZ5</accession>
<dbReference type="OrthoDB" id="1492374at2"/>
<dbReference type="Proteomes" id="UP000093186">
    <property type="component" value="Unassembled WGS sequence"/>
</dbReference>
<dbReference type="Pfam" id="PF13505">
    <property type="entry name" value="OMP_b-brl"/>
    <property type="match status" value="1"/>
</dbReference>
<feature type="chain" id="PRO_5008639964" description="Outer membrane protein beta-barrel domain-containing protein" evidence="2">
    <location>
        <begin position="20"/>
        <end position="161"/>
    </location>
</feature>
<organism evidence="4 5">
    <name type="scientific">Tenacibaculum soleae</name>
    <dbReference type="NCBI Taxonomy" id="447689"/>
    <lineage>
        <taxon>Bacteria</taxon>
        <taxon>Pseudomonadati</taxon>
        <taxon>Bacteroidota</taxon>
        <taxon>Flavobacteriia</taxon>
        <taxon>Flavobacteriales</taxon>
        <taxon>Flavobacteriaceae</taxon>
        <taxon>Tenacibaculum</taxon>
    </lineage>
</organism>
<dbReference type="EMBL" id="MAKX01000024">
    <property type="protein sequence ID" value="OCK42301.1"/>
    <property type="molecule type" value="Genomic_DNA"/>
</dbReference>
<proteinExistence type="predicted"/>
<feature type="domain" description="Outer membrane protein beta-barrel" evidence="3">
    <location>
        <begin position="4"/>
        <end position="157"/>
    </location>
</feature>
<reference evidence="4 5" key="1">
    <citation type="submission" date="2016-06" db="EMBL/GenBank/DDBJ databases">
        <title>Draft Genome Sequence of Tenacibaculum soleae UCD-KL19.</title>
        <authorList>
            <person name="Eisen J.A."/>
            <person name="Coil D.A."/>
            <person name="Lujan K.M."/>
        </authorList>
    </citation>
    <scope>NUCLEOTIDE SEQUENCE [LARGE SCALE GENOMIC DNA]</scope>
    <source>
        <strain evidence="4 5">UCD-KL19</strain>
    </source>
</reference>
<evidence type="ECO:0000313" key="5">
    <source>
        <dbReference type="Proteomes" id="UP000093186"/>
    </source>
</evidence>
<protein>
    <recommendedName>
        <fullName evidence="3">Outer membrane protein beta-barrel domain-containing protein</fullName>
    </recommendedName>
</protein>
<evidence type="ECO:0000256" key="1">
    <source>
        <dbReference type="ARBA" id="ARBA00022729"/>
    </source>
</evidence>
<evidence type="ECO:0000256" key="2">
    <source>
        <dbReference type="SAM" id="SignalP"/>
    </source>
</evidence>
<dbReference type="InterPro" id="IPR011250">
    <property type="entry name" value="OMP/PagP_B-barrel"/>
</dbReference>
<evidence type="ECO:0000259" key="3">
    <source>
        <dbReference type="Pfam" id="PF13505"/>
    </source>
</evidence>
<dbReference type="SUPFAM" id="SSF56925">
    <property type="entry name" value="OMPA-like"/>
    <property type="match status" value="1"/>
</dbReference>
<dbReference type="InterPro" id="IPR027385">
    <property type="entry name" value="Beta-barrel_OMP"/>
</dbReference>
<dbReference type="RefSeq" id="WP_068705809.1">
    <property type="nucleotide sequence ID" value="NZ_MAKX01000024.1"/>
</dbReference>
<sequence>MKKLLFLVAVVAASFTANAQGQFNAGVNLGLPVGDASDTSSFAFGIEANYLFEVSDEFKVGPTASYVHFLGKDGLDAPSFLPLGGAARYSVSDEFVVGADLGLALGMANASGSSFFYRPMVGYNISETMMVQASYMGMSVDSGLGGSSTFATFSAGLMFAL</sequence>
<gene>
    <name evidence="4" type="ORF">BA195_11810</name>
</gene>
<feature type="signal peptide" evidence="2">
    <location>
        <begin position="1"/>
        <end position="19"/>
    </location>
</feature>
<keyword evidence="5" id="KW-1185">Reference proteome</keyword>
<comment type="caution">
    <text evidence="4">The sequence shown here is derived from an EMBL/GenBank/DDBJ whole genome shotgun (WGS) entry which is preliminary data.</text>
</comment>
<evidence type="ECO:0000313" key="4">
    <source>
        <dbReference type="EMBL" id="OCK42301.1"/>
    </source>
</evidence>
<keyword evidence="1 2" id="KW-0732">Signal</keyword>